<dbReference type="AlphaFoldDB" id="A0A9Q3DHY8"/>
<accession>A0A9Q3DHY8</accession>
<comment type="caution">
    <text evidence="1">The sequence shown here is derived from an EMBL/GenBank/DDBJ whole genome shotgun (WGS) entry which is preliminary data.</text>
</comment>
<protein>
    <submittedName>
        <fullName evidence="1">Uncharacterized protein</fullName>
    </submittedName>
</protein>
<dbReference type="Proteomes" id="UP000765509">
    <property type="component" value="Unassembled WGS sequence"/>
</dbReference>
<sequence length="88" mass="9441">MSAACVKEANLYVQATPAPYAEQGYDDTKLFSFQEILAAAVRSGRPSLTFCTVLTEAATYGWVQNVLAATNAVCYQALSFKPISVPSI</sequence>
<gene>
    <name evidence="1" type="ORF">O181_040027</name>
</gene>
<name>A0A9Q3DHY8_9BASI</name>
<dbReference type="EMBL" id="AVOT02015745">
    <property type="protein sequence ID" value="MBW0500312.1"/>
    <property type="molecule type" value="Genomic_DNA"/>
</dbReference>
<evidence type="ECO:0000313" key="2">
    <source>
        <dbReference type="Proteomes" id="UP000765509"/>
    </source>
</evidence>
<evidence type="ECO:0000313" key="1">
    <source>
        <dbReference type="EMBL" id="MBW0500312.1"/>
    </source>
</evidence>
<organism evidence="1 2">
    <name type="scientific">Austropuccinia psidii MF-1</name>
    <dbReference type="NCBI Taxonomy" id="1389203"/>
    <lineage>
        <taxon>Eukaryota</taxon>
        <taxon>Fungi</taxon>
        <taxon>Dikarya</taxon>
        <taxon>Basidiomycota</taxon>
        <taxon>Pucciniomycotina</taxon>
        <taxon>Pucciniomycetes</taxon>
        <taxon>Pucciniales</taxon>
        <taxon>Sphaerophragmiaceae</taxon>
        <taxon>Austropuccinia</taxon>
    </lineage>
</organism>
<reference evidence="1" key="1">
    <citation type="submission" date="2021-03" db="EMBL/GenBank/DDBJ databases">
        <title>Draft genome sequence of rust myrtle Austropuccinia psidii MF-1, a brazilian biotype.</title>
        <authorList>
            <person name="Quecine M.C."/>
            <person name="Pachon D.M.R."/>
            <person name="Bonatelli M.L."/>
            <person name="Correr F.H."/>
            <person name="Franceschini L.M."/>
            <person name="Leite T.F."/>
            <person name="Margarido G.R.A."/>
            <person name="Almeida C.A."/>
            <person name="Ferrarezi J.A."/>
            <person name="Labate C.A."/>
        </authorList>
    </citation>
    <scope>NUCLEOTIDE SEQUENCE</scope>
    <source>
        <strain evidence="1">MF-1</strain>
    </source>
</reference>
<keyword evidence="2" id="KW-1185">Reference proteome</keyword>
<proteinExistence type="predicted"/>